<organism evidence="12 13">
    <name type="scientific">Daphnia magna</name>
    <dbReference type="NCBI Taxonomy" id="35525"/>
    <lineage>
        <taxon>Eukaryota</taxon>
        <taxon>Metazoa</taxon>
        <taxon>Ecdysozoa</taxon>
        <taxon>Arthropoda</taxon>
        <taxon>Crustacea</taxon>
        <taxon>Branchiopoda</taxon>
        <taxon>Diplostraca</taxon>
        <taxon>Cladocera</taxon>
        <taxon>Anomopoda</taxon>
        <taxon>Daphniidae</taxon>
        <taxon>Daphnia</taxon>
    </lineage>
</organism>
<keyword evidence="5" id="KW-0964">Secreted</keyword>
<dbReference type="PROSITE" id="PS00213">
    <property type="entry name" value="LIPOCALIN"/>
    <property type="match status" value="1"/>
</dbReference>
<feature type="chain" id="PRO_5013437040" description="Apolipoprotein D" evidence="10">
    <location>
        <begin position="30"/>
        <end position="205"/>
    </location>
</feature>
<dbReference type="Gene3D" id="2.40.128.20">
    <property type="match status" value="1"/>
</dbReference>
<evidence type="ECO:0000313" key="13">
    <source>
        <dbReference type="Proteomes" id="UP000076858"/>
    </source>
</evidence>
<keyword evidence="7" id="KW-0446">Lipid-binding</keyword>
<sequence length="205" mass="23165">MRQQYRGTSAFSCFVCLLILCVTKQSVKTQVAFDAVCPDVNVVQNFDAQKYSGVWFEIESYPGMIDEFDICVSLNYTMQTDGNLQVSSSWFNTSSKVHESIQGSVRLINPSLGAKLLVTFPTSPVSQSMSTDGNFWLLETDYVNYSIVFLCLPVGSNISFQYLSYLSRERFPFAAGLNFIHQRMESLGLDRTFLKPNDQINCPFN</sequence>
<keyword evidence="6 10" id="KW-0732">Signal</keyword>
<evidence type="ECO:0000256" key="4">
    <source>
        <dbReference type="ARBA" id="ARBA00022448"/>
    </source>
</evidence>
<keyword evidence="4" id="KW-0813">Transport</keyword>
<evidence type="ECO:0000256" key="3">
    <source>
        <dbReference type="ARBA" id="ARBA00019890"/>
    </source>
</evidence>
<feature type="signal peptide" evidence="10">
    <location>
        <begin position="1"/>
        <end position="29"/>
    </location>
</feature>
<comment type="caution">
    <text evidence="12">The sequence shown here is derived from an EMBL/GenBank/DDBJ whole genome shotgun (WGS) entry which is preliminary data.</text>
</comment>
<evidence type="ECO:0000256" key="7">
    <source>
        <dbReference type="ARBA" id="ARBA00023121"/>
    </source>
</evidence>
<dbReference type="GO" id="GO:0000302">
    <property type="term" value="P:response to reactive oxygen species"/>
    <property type="evidence" value="ECO:0007669"/>
    <property type="project" value="TreeGrafter"/>
</dbReference>
<reference evidence="12 13" key="1">
    <citation type="submission" date="2016-03" db="EMBL/GenBank/DDBJ databases">
        <title>EvidentialGene: Evidence-directed Construction of Genes on Genomes.</title>
        <authorList>
            <person name="Gilbert D.G."/>
            <person name="Choi J.-H."/>
            <person name="Mockaitis K."/>
            <person name="Colbourne J."/>
            <person name="Pfrender M."/>
        </authorList>
    </citation>
    <scope>NUCLEOTIDE SEQUENCE [LARGE SCALE GENOMIC DNA]</scope>
    <source>
        <strain evidence="12 13">Xinb3</strain>
        <tissue evidence="12">Complete organism</tissue>
    </source>
</reference>
<dbReference type="Proteomes" id="UP000076858">
    <property type="component" value="Unassembled WGS sequence"/>
</dbReference>
<dbReference type="EMBL" id="LRGB01000642">
    <property type="protein sequence ID" value="KZS17206.1"/>
    <property type="molecule type" value="Genomic_DNA"/>
</dbReference>
<dbReference type="PIRSF" id="PIRSF036893">
    <property type="entry name" value="Lipocalin_ApoD"/>
    <property type="match status" value="1"/>
</dbReference>
<dbReference type="GO" id="GO:0005737">
    <property type="term" value="C:cytoplasm"/>
    <property type="evidence" value="ECO:0007669"/>
    <property type="project" value="TreeGrafter"/>
</dbReference>
<dbReference type="Pfam" id="PF08212">
    <property type="entry name" value="Lipocalin_2"/>
    <property type="match status" value="1"/>
</dbReference>
<dbReference type="AlphaFoldDB" id="A0A165A5P4"/>
<comment type="subcellular location">
    <subcellularLocation>
        <location evidence="1">Secreted</location>
    </subcellularLocation>
</comment>
<evidence type="ECO:0000256" key="1">
    <source>
        <dbReference type="ARBA" id="ARBA00004613"/>
    </source>
</evidence>
<dbReference type="PANTHER" id="PTHR10612:SF62">
    <property type="entry name" value="LIPOCALIN_CYTOSOLIC FATTY-ACID BINDING DOMAIN-CONTAINING PROTEIN"/>
    <property type="match status" value="1"/>
</dbReference>
<dbReference type="SUPFAM" id="SSF50814">
    <property type="entry name" value="Lipocalins"/>
    <property type="match status" value="1"/>
</dbReference>
<evidence type="ECO:0000256" key="5">
    <source>
        <dbReference type="ARBA" id="ARBA00022525"/>
    </source>
</evidence>
<proteinExistence type="inferred from homology"/>
<keyword evidence="13" id="KW-1185">Reference proteome</keyword>
<keyword evidence="9" id="KW-0325">Glycoprotein</keyword>
<evidence type="ECO:0000259" key="11">
    <source>
        <dbReference type="Pfam" id="PF08212"/>
    </source>
</evidence>
<comment type="similarity">
    <text evidence="2 10">Belongs to the calycin superfamily. Lipocalin family.</text>
</comment>
<dbReference type="InterPro" id="IPR022271">
    <property type="entry name" value="Lipocalin_ApoD"/>
</dbReference>
<accession>A0A165A5P4</accession>
<feature type="domain" description="Lipocalin/cytosolic fatty-acid binding" evidence="11">
    <location>
        <begin position="47"/>
        <end position="153"/>
    </location>
</feature>
<dbReference type="GO" id="GO:0008289">
    <property type="term" value="F:lipid binding"/>
    <property type="evidence" value="ECO:0007669"/>
    <property type="project" value="UniProtKB-KW"/>
</dbReference>
<protein>
    <recommendedName>
        <fullName evidence="3">Apolipoprotein D</fullName>
    </recommendedName>
</protein>
<dbReference type="PANTHER" id="PTHR10612">
    <property type="entry name" value="APOLIPOPROTEIN D"/>
    <property type="match status" value="1"/>
</dbReference>
<gene>
    <name evidence="12" type="ORF">APZ42_016814</name>
</gene>
<dbReference type="GO" id="GO:0005576">
    <property type="term" value="C:extracellular region"/>
    <property type="evidence" value="ECO:0007669"/>
    <property type="project" value="UniProtKB-SubCell"/>
</dbReference>
<evidence type="ECO:0000256" key="2">
    <source>
        <dbReference type="ARBA" id="ARBA00006889"/>
    </source>
</evidence>
<evidence type="ECO:0000256" key="9">
    <source>
        <dbReference type="ARBA" id="ARBA00023180"/>
    </source>
</evidence>
<evidence type="ECO:0000256" key="8">
    <source>
        <dbReference type="ARBA" id="ARBA00023157"/>
    </source>
</evidence>
<evidence type="ECO:0000256" key="6">
    <source>
        <dbReference type="ARBA" id="ARBA00022729"/>
    </source>
</evidence>
<keyword evidence="8" id="KW-1015">Disulfide bond</keyword>
<dbReference type="FunFam" id="2.40.128.20:FF:000003">
    <property type="entry name" value="Apolipoprotein D"/>
    <property type="match status" value="1"/>
</dbReference>
<dbReference type="InterPro" id="IPR000566">
    <property type="entry name" value="Lipocln_cytosolic_FA-bd_dom"/>
</dbReference>
<dbReference type="InterPro" id="IPR012674">
    <property type="entry name" value="Calycin"/>
</dbReference>
<dbReference type="InterPro" id="IPR022272">
    <property type="entry name" value="Lipocalin_CS"/>
</dbReference>
<name>A0A165A5P4_9CRUS</name>
<dbReference type="OrthoDB" id="565904at2759"/>
<dbReference type="GO" id="GO:0006629">
    <property type="term" value="P:lipid metabolic process"/>
    <property type="evidence" value="ECO:0007669"/>
    <property type="project" value="TreeGrafter"/>
</dbReference>
<evidence type="ECO:0000313" key="12">
    <source>
        <dbReference type="EMBL" id="KZS17206.1"/>
    </source>
</evidence>
<evidence type="ECO:0000256" key="10">
    <source>
        <dbReference type="PIRNR" id="PIRNR036893"/>
    </source>
</evidence>